<dbReference type="PANTHER" id="PTHR33946:SF4">
    <property type="entry name" value="COAGULATION FACTOR XI"/>
    <property type="match status" value="1"/>
</dbReference>
<reference evidence="3" key="1">
    <citation type="submission" date="2019-04" db="EMBL/GenBank/DDBJ databases">
        <title>Sequencing of skin fungus with MAO and IRED activity.</title>
        <authorList>
            <person name="Marsaioli A.J."/>
            <person name="Bonatto J.M.C."/>
            <person name="Reis Junior O."/>
        </authorList>
    </citation>
    <scope>NUCLEOTIDE SEQUENCE</scope>
    <source>
        <strain evidence="3">28M1</strain>
    </source>
</reference>
<protein>
    <recommendedName>
        <fullName evidence="2">Apple domain-containing protein</fullName>
    </recommendedName>
</protein>
<dbReference type="Proteomes" id="UP000758155">
    <property type="component" value="Unassembled WGS sequence"/>
</dbReference>
<feature type="domain" description="Apple" evidence="2">
    <location>
        <begin position="551"/>
        <end position="594"/>
    </location>
</feature>
<gene>
    <name evidence="3" type="ORF">E8E12_000781</name>
</gene>
<dbReference type="PANTHER" id="PTHR33946">
    <property type="match status" value="1"/>
</dbReference>
<keyword evidence="4" id="KW-1185">Reference proteome</keyword>
<sequence length="722" mass="73141">MPWCNLESRCVNFCRVVKSCRNFRCGIFNQRGRLKKFRSIIRLRCFVKPYVVPSGFATSSAAAPTVTSTLASCPSDNGKTINTAAGTFVIECYVDRAGGDLSTVYPDGGFYGCIQACANTPNCVDVSYSPDGPCYLKVAQSTPNTNSGIWGARLAGQAASSAASGSLAASSAASSGAVSSAGASTRTELSSVAPTATSSSPAATATGSGNSPSCPSSDGQIFYYNGDVYDIQCYTDYAGGDLPNSPQYFSDFGDCINACATDEACNTISFVGGTCYLKSTTKPGNSNQNVWGARQIGTYDSSTTQIASSLTARVSTSGAASTTGSGATATSTGPAATSSVVCPGSDGQTINTQAGTFVVECGIDRAGGDMSNSPVYPGSYENCVTTCAARDGCVDVSYANGPCYLKSVAGNPSQNVGIIGGRLISGPSSSGAVSSSSGAASASGASSTGASPTGASSTGDSSPAAATSRAATSGVVTPVQTVTVTTTIGGTGYQCTCTPTSGLASGPASSGAASTPAASATAGAQLDCPASDGSTYTSSCGATYKIECYSDRYGDDITRGTSYVNSLDECIADCDSTDGCVDVSYVPESPGPCYKKSSVAQIRQNDNIYGALQLTGCKNTKLKIHRKRVIRSLTTPEKMIQKRGVYGPDYTYTQGTTTVTQTTTSTSVRYATVTMTPASVGTTTRTVYTTASATTTVTNGATVVQTQQATITTCPAVTAMVF</sequence>
<feature type="region of interest" description="Disordered" evidence="1">
    <location>
        <begin position="317"/>
        <end position="336"/>
    </location>
</feature>
<evidence type="ECO:0000313" key="4">
    <source>
        <dbReference type="Proteomes" id="UP000758155"/>
    </source>
</evidence>
<evidence type="ECO:0000256" key="1">
    <source>
        <dbReference type="SAM" id="MobiDB-lite"/>
    </source>
</evidence>
<feature type="region of interest" description="Disordered" evidence="1">
    <location>
        <begin position="189"/>
        <end position="215"/>
    </location>
</feature>
<feature type="domain" description="Apple" evidence="2">
    <location>
        <begin position="94"/>
        <end position="137"/>
    </location>
</feature>
<dbReference type="AlphaFoldDB" id="A0A9P5BW20"/>
<accession>A0A9P5BW20</accession>
<dbReference type="Gene3D" id="3.50.4.10">
    <property type="entry name" value="Hepatocyte Growth Factor"/>
    <property type="match status" value="2"/>
</dbReference>
<feature type="domain" description="Apple" evidence="2">
    <location>
        <begin position="363"/>
        <end position="406"/>
    </location>
</feature>
<evidence type="ECO:0000259" key="2">
    <source>
        <dbReference type="Pfam" id="PF14295"/>
    </source>
</evidence>
<proteinExistence type="predicted"/>
<name>A0A9P5BW20_9PLEO</name>
<dbReference type="OrthoDB" id="160645at2759"/>
<dbReference type="Pfam" id="PF14295">
    <property type="entry name" value="PAN_4"/>
    <property type="match status" value="4"/>
</dbReference>
<feature type="region of interest" description="Disordered" evidence="1">
    <location>
        <begin position="430"/>
        <end position="473"/>
    </location>
</feature>
<dbReference type="EMBL" id="SWKV01000108">
    <property type="protein sequence ID" value="KAF3032155.1"/>
    <property type="molecule type" value="Genomic_DNA"/>
</dbReference>
<organism evidence="3 4">
    <name type="scientific">Didymella heteroderae</name>
    <dbReference type="NCBI Taxonomy" id="1769908"/>
    <lineage>
        <taxon>Eukaryota</taxon>
        <taxon>Fungi</taxon>
        <taxon>Dikarya</taxon>
        <taxon>Ascomycota</taxon>
        <taxon>Pezizomycotina</taxon>
        <taxon>Dothideomycetes</taxon>
        <taxon>Pleosporomycetidae</taxon>
        <taxon>Pleosporales</taxon>
        <taxon>Pleosporineae</taxon>
        <taxon>Didymellaceae</taxon>
        <taxon>Didymella</taxon>
    </lineage>
</organism>
<comment type="caution">
    <text evidence="3">The sequence shown here is derived from an EMBL/GenBank/DDBJ whole genome shotgun (WGS) entry which is preliminary data.</text>
</comment>
<feature type="compositionally biased region" description="Low complexity" evidence="1">
    <location>
        <begin position="189"/>
        <end position="206"/>
    </location>
</feature>
<feature type="domain" description="Apple" evidence="2">
    <location>
        <begin position="235"/>
        <end position="278"/>
    </location>
</feature>
<evidence type="ECO:0000313" key="3">
    <source>
        <dbReference type="EMBL" id="KAF3032155.1"/>
    </source>
</evidence>
<dbReference type="InterPro" id="IPR003609">
    <property type="entry name" value="Pan_app"/>
</dbReference>